<keyword evidence="14" id="KW-0675">Receptor</keyword>
<keyword evidence="2 8" id="KW-0813">Transport</keyword>
<feature type="domain" description="TonB-dependent receptor plug" evidence="13">
    <location>
        <begin position="48"/>
        <end position="152"/>
    </location>
</feature>
<dbReference type="PANTHER" id="PTHR30069:SF40">
    <property type="entry name" value="TONB-DEPENDENT RECEPTOR NMB0964-RELATED"/>
    <property type="match status" value="1"/>
</dbReference>
<protein>
    <submittedName>
        <fullName evidence="14">TonB-dependent receptor</fullName>
    </submittedName>
</protein>
<comment type="caution">
    <text evidence="14">The sequence shown here is derived from an EMBL/GenBank/DDBJ whole genome shotgun (WGS) entry which is preliminary data.</text>
</comment>
<dbReference type="Gene3D" id="2.170.130.10">
    <property type="entry name" value="TonB-dependent receptor, plug domain"/>
    <property type="match status" value="1"/>
</dbReference>
<dbReference type="Pfam" id="PF07715">
    <property type="entry name" value="Plug"/>
    <property type="match status" value="1"/>
</dbReference>
<evidence type="ECO:0000256" key="9">
    <source>
        <dbReference type="RuleBase" id="RU003357"/>
    </source>
</evidence>
<dbReference type="SUPFAM" id="SSF56935">
    <property type="entry name" value="Porins"/>
    <property type="match status" value="1"/>
</dbReference>
<feature type="chain" id="PRO_5045731428" evidence="11">
    <location>
        <begin position="27"/>
        <end position="706"/>
    </location>
</feature>
<comment type="similarity">
    <text evidence="8 9">Belongs to the TonB-dependent receptor family.</text>
</comment>
<dbReference type="PANTHER" id="PTHR30069">
    <property type="entry name" value="TONB-DEPENDENT OUTER MEMBRANE RECEPTOR"/>
    <property type="match status" value="1"/>
</dbReference>
<dbReference type="InterPro" id="IPR039426">
    <property type="entry name" value="TonB-dep_rcpt-like"/>
</dbReference>
<name>A0ABV9NDS6_9PROT</name>
<dbReference type="EMBL" id="JBHSGQ010000003">
    <property type="protein sequence ID" value="MFC4725045.1"/>
    <property type="molecule type" value="Genomic_DNA"/>
</dbReference>
<feature type="region of interest" description="Disordered" evidence="10">
    <location>
        <begin position="226"/>
        <end position="249"/>
    </location>
</feature>
<feature type="domain" description="TonB-dependent receptor-like beta-barrel" evidence="12">
    <location>
        <begin position="297"/>
        <end position="675"/>
    </location>
</feature>
<evidence type="ECO:0000256" key="2">
    <source>
        <dbReference type="ARBA" id="ARBA00022448"/>
    </source>
</evidence>
<keyword evidence="15" id="KW-1185">Reference proteome</keyword>
<dbReference type="Proteomes" id="UP001596024">
    <property type="component" value="Unassembled WGS sequence"/>
</dbReference>
<feature type="compositionally biased region" description="Acidic residues" evidence="10">
    <location>
        <begin position="233"/>
        <end position="248"/>
    </location>
</feature>
<sequence>MKHPRTSLMLAASVSVLAAASGGALADTLSDDVETITVTSSALLVERDSVTGSVDVLDRDDLLRDLSSNIAQTLERLPGVSTTFFGPASGRPVIRGLGSERVRVLINGLDGLDASSSSPDHAVAVDVLGSTGVEVLRGPAAIGFGGGAIGGVVNVFDGRIPETMPETPVFGEVYLGATSGNEGREGFARAGFVWGQLVAQGEFQRRQARAYDIPDFAESARLRAMEEDHDHDHDDDDHDDDHDHEDEAFGFAPDTDYVFESGSVGTSIVGNWGFVGIGFKRTEAEYGIPGHVHAHDDHHDDHDDDDHDDDHDDHDHDHDHEHAPRLVLEQTRVDLRGEIALNGFFNRVRWSLAYADYVHAEIEDDEQTIFDKEGFEARVELRHGHGNQRQGAWGATALTQDFEATGDEAFIEAVTTQDFGLFATERWDFDSWGVEIGARADTRELTARRANRRFNSISASGAVFLRPAEGWFLAGTLSRSERAPSDVEVFADGPHLATQAYEVGNLDLSTEVAWSLEGTARYTGANGLSAEASVFYADYDGFIELFPTGAEEDGLPVLEFRQEDARLYGFEARVSAPLFALSGFDFTGEASVDYVRGEIDGGGNLPRISPMSGALSVTADNGPLSLRTEARFVSEQTRVFENELPTDGYTLLNADARWRPFAERDVQLIFAVRNITDEEARIHASFLKDFIPLPGRSVRVALATRF</sequence>
<evidence type="ECO:0000256" key="6">
    <source>
        <dbReference type="ARBA" id="ARBA00023136"/>
    </source>
</evidence>
<gene>
    <name evidence="14" type="ORF">ACFPB0_07070</name>
</gene>
<keyword evidence="7 8" id="KW-0998">Cell outer membrane</keyword>
<keyword evidence="3 8" id="KW-1134">Transmembrane beta strand</keyword>
<evidence type="ECO:0000259" key="12">
    <source>
        <dbReference type="Pfam" id="PF00593"/>
    </source>
</evidence>
<evidence type="ECO:0000256" key="5">
    <source>
        <dbReference type="ARBA" id="ARBA00023077"/>
    </source>
</evidence>
<comment type="subcellular location">
    <subcellularLocation>
        <location evidence="1 8">Cell outer membrane</location>
        <topology evidence="1 8">Multi-pass membrane protein</topology>
    </subcellularLocation>
</comment>
<reference evidence="15" key="1">
    <citation type="journal article" date="2019" name="Int. J. Syst. Evol. Microbiol.">
        <title>The Global Catalogue of Microorganisms (GCM) 10K type strain sequencing project: providing services to taxonomists for standard genome sequencing and annotation.</title>
        <authorList>
            <consortium name="The Broad Institute Genomics Platform"/>
            <consortium name="The Broad Institute Genome Sequencing Center for Infectious Disease"/>
            <person name="Wu L."/>
            <person name="Ma J."/>
        </authorList>
    </citation>
    <scope>NUCLEOTIDE SEQUENCE [LARGE SCALE GENOMIC DNA]</scope>
    <source>
        <strain evidence="15">CCUG 62981</strain>
    </source>
</reference>
<feature type="compositionally biased region" description="Acidic residues" evidence="10">
    <location>
        <begin position="302"/>
        <end position="312"/>
    </location>
</feature>
<evidence type="ECO:0000256" key="7">
    <source>
        <dbReference type="ARBA" id="ARBA00023237"/>
    </source>
</evidence>
<accession>A0ABV9NDS6</accession>
<dbReference type="PROSITE" id="PS52016">
    <property type="entry name" value="TONB_DEPENDENT_REC_3"/>
    <property type="match status" value="1"/>
</dbReference>
<keyword evidence="11" id="KW-0732">Signal</keyword>
<evidence type="ECO:0000256" key="1">
    <source>
        <dbReference type="ARBA" id="ARBA00004571"/>
    </source>
</evidence>
<organism evidence="14 15">
    <name type="scientific">Glycocaulis abyssi</name>
    <dbReference type="NCBI Taxonomy" id="1433403"/>
    <lineage>
        <taxon>Bacteria</taxon>
        <taxon>Pseudomonadati</taxon>
        <taxon>Pseudomonadota</taxon>
        <taxon>Alphaproteobacteria</taxon>
        <taxon>Maricaulales</taxon>
        <taxon>Maricaulaceae</taxon>
        <taxon>Glycocaulis</taxon>
    </lineage>
</organism>
<evidence type="ECO:0000313" key="14">
    <source>
        <dbReference type="EMBL" id="MFC4725045.1"/>
    </source>
</evidence>
<evidence type="ECO:0000256" key="11">
    <source>
        <dbReference type="SAM" id="SignalP"/>
    </source>
</evidence>
<dbReference type="RefSeq" id="WP_371392298.1">
    <property type="nucleotide sequence ID" value="NZ_CP163421.1"/>
</dbReference>
<keyword evidence="4 8" id="KW-0812">Transmembrane</keyword>
<evidence type="ECO:0000256" key="10">
    <source>
        <dbReference type="SAM" id="MobiDB-lite"/>
    </source>
</evidence>
<proteinExistence type="inferred from homology"/>
<evidence type="ECO:0000256" key="8">
    <source>
        <dbReference type="PROSITE-ProRule" id="PRU01360"/>
    </source>
</evidence>
<keyword evidence="6 8" id="KW-0472">Membrane</keyword>
<feature type="compositionally biased region" description="Basic and acidic residues" evidence="10">
    <location>
        <begin position="313"/>
        <end position="324"/>
    </location>
</feature>
<evidence type="ECO:0000256" key="3">
    <source>
        <dbReference type="ARBA" id="ARBA00022452"/>
    </source>
</evidence>
<evidence type="ECO:0000256" key="4">
    <source>
        <dbReference type="ARBA" id="ARBA00022692"/>
    </source>
</evidence>
<dbReference type="InterPro" id="IPR037066">
    <property type="entry name" value="Plug_dom_sf"/>
</dbReference>
<evidence type="ECO:0000259" key="13">
    <source>
        <dbReference type="Pfam" id="PF07715"/>
    </source>
</evidence>
<dbReference type="InterPro" id="IPR000531">
    <property type="entry name" value="Beta-barrel_TonB"/>
</dbReference>
<dbReference type="InterPro" id="IPR036942">
    <property type="entry name" value="Beta-barrel_TonB_sf"/>
</dbReference>
<keyword evidence="5 9" id="KW-0798">TonB box</keyword>
<dbReference type="Gene3D" id="2.40.170.20">
    <property type="entry name" value="TonB-dependent receptor, beta-barrel domain"/>
    <property type="match status" value="1"/>
</dbReference>
<dbReference type="InterPro" id="IPR012910">
    <property type="entry name" value="Plug_dom"/>
</dbReference>
<feature type="signal peptide" evidence="11">
    <location>
        <begin position="1"/>
        <end position="26"/>
    </location>
</feature>
<dbReference type="Pfam" id="PF00593">
    <property type="entry name" value="TonB_dep_Rec_b-barrel"/>
    <property type="match status" value="1"/>
</dbReference>
<evidence type="ECO:0000313" key="15">
    <source>
        <dbReference type="Proteomes" id="UP001596024"/>
    </source>
</evidence>
<feature type="region of interest" description="Disordered" evidence="10">
    <location>
        <begin position="290"/>
        <end position="325"/>
    </location>
</feature>